<organism evidence="8 9">
    <name type="scientific">Xylaria arbuscula</name>
    <dbReference type="NCBI Taxonomy" id="114810"/>
    <lineage>
        <taxon>Eukaryota</taxon>
        <taxon>Fungi</taxon>
        <taxon>Dikarya</taxon>
        <taxon>Ascomycota</taxon>
        <taxon>Pezizomycotina</taxon>
        <taxon>Sordariomycetes</taxon>
        <taxon>Xylariomycetidae</taxon>
        <taxon>Xylariales</taxon>
        <taxon>Xylariaceae</taxon>
        <taxon>Xylaria</taxon>
    </lineage>
</organism>
<feature type="compositionally biased region" description="Polar residues" evidence="5">
    <location>
        <begin position="14"/>
        <end position="26"/>
    </location>
</feature>
<dbReference type="PROSITE" id="PS50850">
    <property type="entry name" value="MFS"/>
    <property type="match status" value="1"/>
</dbReference>
<dbReference type="InterPro" id="IPR011701">
    <property type="entry name" value="MFS"/>
</dbReference>
<feature type="transmembrane region" description="Helical" evidence="6">
    <location>
        <begin position="104"/>
        <end position="122"/>
    </location>
</feature>
<feature type="transmembrane region" description="Helical" evidence="6">
    <location>
        <begin position="222"/>
        <end position="241"/>
    </location>
</feature>
<dbReference type="Gene3D" id="1.20.1250.20">
    <property type="entry name" value="MFS general substrate transporter like domains"/>
    <property type="match status" value="1"/>
</dbReference>
<dbReference type="AlphaFoldDB" id="A0A9W8NNI3"/>
<evidence type="ECO:0000259" key="7">
    <source>
        <dbReference type="PROSITE" id="PS50850"/>
    </source>
</evidence>
<accession>A0A9W8NNI3</accession>
<feature type="transmembrane region" description="Helical" evidence="6">
    <location>
        <begin position="283"/>
        <end position="306"/>
    </location>
</feature>
<dbReference type="InterPro" id="IPR020846">
    <property type="entry name" value="MFS_dom"/>
</dbReference>
<comment type="caution">
    <text evidence="8">The sequence shown here is derived from an EMBL/GenBank/DDBJ whole genome shotgun (WGS) entry which is preliminary data.</text>
</comment>
<feature type="transmembrane region" description="Helical" evidence="6">
    <location>
        <begin position="192"/>
        <end position="216"/>
    </location>
</feature>
<keyword evidence="3 6" id="KW-1133">Transmembrane helix</keyword>
<feature type="transmembrane region" description="Helical" evidence="6">
    <location>
        <begin position="399"/>
        <end position="421"/>
    </location>
</feature>
<protein>
    <recommendedName>
        <fullName evidence="7">Major facilitator superfamily (MFS) profile domain-containing protein</fullName>
    </recommendedName>
</protein>
<dbReference type="PANTHER" id="PTHR23502">
    <property type="entry name" value="MAJOR FACILITATOR SUPERFAMILY"/>
    <property type="match status" value="1"/>
</dbReference>
<feature type="transmembrane region" description="Helical" evidence="6">
    <location>
        <begin position="326"/>
        <end position="346"/>
    </location>
</feature>
<feature type="transmembrane region" description="Helical" evidence="6">
    <location>
        <begin position="462"/>
        <end position="483"/>
    </location>
</feature>
<proteinExistence type="predicted"/>
<dbReference type="Proteomes" id="UP001148614">
    <property type="component" value="Unassembled WGS sequence"/>
</dbReference>
<dbReference type="EMBL" id="JANPWZ010000018">
    <property type="protein sequence ID" value="KAJ3580260.1"/>
    <property type="molecule type" value="Genomic_DNA"/>
</dbReference>
<evidence type="ECO:0000256" key="5">
    <source>
        <dbReference type="SAM" id="MobiDB-lite"/>
    </source>
</evidence>
<evidence type="ECO:0000256" key="1">
    <source>
        <dbReference type="ARBA" id="ARBA00004141"/>
    </source>
</evidence>
<evidence type="ECO:0000256" key="6">
    <source>
        <dbReference type="SAM" id="Phobius"/>
    </source>
</evidence>
<feature type="transmembrane region" description="Helical" evidence="6">
    <location>
        <begin position="134"/>
        <end position="156"/>
    </location>
</feature>
<dbReference type="SUPFAM" id="SSF103473">
    <property type="entry name" value="MFS general substrate transporter"/>
    <property type="match status" value="1"/>
</dbReference>
<name>A0A9W8NNI3_9PEZI</name>
<dbReference type="Pfam" id="PF07690">
    <property type="entry name" value="MFS_1"/>
    <property type="match status" value="1"/>
</dbReference>
<evidence type="ECO:0000313" key="8">
    <source>
        <dbReference type="EMBL" id="KAJ3580260.1"/>
    </source>
</evidence>
<dbReference type="InterPro" id="IPR036259">
    <property type="entry name" value="MFS_trans_sf"/>
</dbReference>
<evidence type="ECO:0000256" key="3">
    <source>
        <dbReference type="ARBA" id="ARBA00022989"/>
    </source>
</evidence>
<dbReference type="PANTHER" id="PTHR23502:SF2">
    <property type="entry name" value="TRANSPORTER, PUTATIVE (AFU_ORTHOLOGUE AFUA_2G08910)-RELATED"/>
    <property type="match status" value="1"/>
</dbReference>
<evidence type="ECO:0000256" key="4">
    <source>
        <dbReference type="ARBA" id="ARBA00023136"/>
    </source>
</evidence>
<feature type="domain" description="Major facilitator superfamily (MFS) profile" evidence="7">
    <location>
        <begin position="68"/>
        <end position="486"/>
    </location>
</feature>
<sequence length="493" mass="54486">MSTTPPTPDEKLESQQCESVDGSQSHTSISEAHRQYVIERHGTDQLDPFPDYSDADPYNWPRSKKWLNLAFVAFHGFMSTFTAGGIQSAFENIARDLHVSLQQASYLVSLVIAIIGVAPFFWMPLSDRFGRRPILLWSLVISLVANVGCAESPSYATMAVCRAIAAIGASPAAAMGSGMVQEVFFKHQRGRYMGIWTVFVTLGVPIGPLVFGFVAFRAGYRWIYWVLAITSAVLLVFYFFFGAETRYIRGQGNQASKGYFKSLFHRIDPTPITMQDFVHPLRIGLLPCVAFPTIAYAMVFALASVFPTILLPQLYFENFHFNTEEVGLQSVSVIIGTIIGEQIGGLCSDRWMTSKGGNRHPPEYRLWLSFIGYALSIVGIAVFLVQLQNAGHVWNVTPTVGVGIAAVGNQLVTTVMITYSVDCHHEEATAIGVFVSLVRQIWGFIGPFWFTPLITNVGLIPSTGVITALIAVASIFPTILLLYKGRAWRKLEE</sequence>
<evidence type="ECO:0000313" key="9">
    <source>
        <dbReference type="Proteomes" id="UP001148614"/>
    </source>
</evidence>
<dbReference type="GO" id="GO:0022857">
    <property type="term" value="F:transmembrane transporter activity"/>
    <property type="evidence" value="ECO:0007669"/>
    <property type="project" value="InterPro"/>
</dbReference>
<evidence type="ECO:0000256" key="2">
    <source>
        <dbReference type="ARBA" id="ARBA00022692"/>
    </source>
</evidence>
<keyword evidence="4 6" id="KW-0472">Membrane</keyword>
<feature type="transmembrane region" description="Helical" evidence="6">
    <location>
        <begin position="366"/>
        <end position="387"/>
    </location>
</feature>
<comment type="subcellular location">
    <subcellularLocation>
        <location evidence="1">Membrane</location>
        <topology evidence="1">Multi-pass membrane protein</topology>
    </subcellularLocation>
</comment>
<feature type="region of interest" description="Disordered" evidence="5">
    <location>
        <begin position="1"/>
        <end position="26"/>
    </location>
</feature>
<keyword evidence="9" id="KW-1185">Reference proteome</keyword>
<reference evidence="8" key="1">
    <citation type="submission" date="2022-07" db="EMBL/GenBank/DDBJ databases">
        <title>Genome Sequence of Xylaria arbuscula.</title>
        <authorList>
            <person name="Buettner E."/>
        </authorList>
    </citation>
    <scope>NUCLEOTIDE SEQUENCE</scope>
    <source>
        <strain evidence="8">VT107</strain>
    </source>
</reference>
<feature type="transmembrane region" description="Helical" evidence="6">
    <location>
        <begin position="428"/>
        <end position="450"/>
    </location>
</feature>
<feature type="transmembrane region" description="Helical" evidence="6">
    <location>
        <begin position="162"/>
        <end position="180"/>
    </location>
</feature>
<feature type="transmembrane region" description="Helical" evidence="6">
    <location>
        <begin position="66"/>
        <end position="84"/>
    </location>
</feature>
<dbReference type="GO" id="GO:0005886">
    <property type="term" value="C:plasma membrane"/>
    <property type="evidence" value="ECO:0007669"/>
    <property type="project" value="TreeGrafter"/>
</dbReference>
<dbReference type="FunFam" id="1.20.1250.20:FF:000318">
    <property type="entry name" value="MFS multidrug transporter, putative"/>
    <property type="match status" value="1"/>
</dbReference>
<keyword evidence="2 6" id="KW-0812">Transmembrane</keyword>
<dbReference type="VEuPathDB" id="FungiDB:F4678DRAFT_265250"/>
<gene>
    <name evidence="8" type="ORF">NPX13_g290</name>
</gene>